<dbReference type="InterPro" id="IPR022990">
    <property type="entry name" value="SmrB-like"/>
</dbReference>
<evidence type="ECO:0000259" key="8">
    <source>
        <dbReference type="PROSITE" id="PS50828"/>
    </source>
</evidence>
<dbReference type="HAMAP" id="MF_01042">
    <property type="entry name" value="SmrB"/>
    <property type="match status" value="1"/>
</dbReference>
<comment type="function">
    <text evidence="6">Acts as a ribosome collision sensor. Detects stalled/collided disomes (pairs of ribosomes where the leading ribosome is stalled and a second ribosome has collided with it) and endonucleolytically cleaves mRNA at the 5' boundary of the stalled ribosome. Stalled/collided disomes form a new interface (primarily via the 30S subunits) that binds SmrB. Cleaved mRNA becomes available for tmRNA ligation, leading to ribosomal subunit dissociation and rescue of stalled ribosomes.</text>
</comment>
<dbReference type="SUPFAM" id="SSF160443">
    <property type="entry name" value="SMR domain-like"/>
    <property type="match status" value="1"/>
</dbReference>
<keyword evidence="2 6" id="KW-0699">rRNA-binding</keyword>
<comment type="similarity">
    <text evidence="6">Belongs to the SmrB family.</text>
</comment>
<keyword evidence="4 6" id="KW-0378">Hydrolase</keyword>
<organism evidence="9 10">
    <name type="scientific">Alteromonas arenosi</name>
    <dbReference type="NCBI Taxonomy" id="3055817"/>
    <lineage>
        <taxon>Bacteria</taxon>
        <taxon>Pseudomonadati</taxon>
        <taxon>Pseudomonadota</taxon>
        <taxon>Gammaproteobacteria</taxon>
        <taxon>Alteromonadales</taxon>
        <taxon>Alteromonadaceae</taxon>
        <taxon>Alteromonas/Salinimonas group</taxon>
        <taxon>Alteromonas</taxon>
    </lineage>
</organism>
<gene>
    <name evidence="6 9" type="primary">smrB</name>
    <name evidence="9" type="ORF">QTP81_05440</name>
</gene>
<protein>
    <recommendedName>
        <fullName evidence="6">Ribosome rescue factor SmrB</fullName>
        <ecNumber evidence="6">3.1.-.-</ecNumber>
    </recommendedName>
</protein>
<dbReference type="GO" id="GO:0004519">
    <property type="term" value="F:endonuclease activity"/>
    <property type="evidence" value="ECO:0007669"/>
    <property type="project" value="UniProtKB-KW"/>
</dbReference>
<feature type="region of interest" description="Disordered" evidence="7">
    <location>
        <begin position="1"/>
        <end position="48"/>
    </location>
</feature>
<evidence type="ECO:0000313" key="9">
    <source>
        <dbReference type="EMBL" id="MDM7860036.1"/>
    </source>
</evidence>
<feature type="compositionally biased region" description="Basic and acidic residues" evidence="7">
    <location>
        <begin position="27"/>
        <end position="47"/>
    </location>
</feature>
<reference evidence="9 10" key="1">
    <citation type="submission" date="2023-06" db="EMBL/GenBank/DDBJ databases">
        <title>Alteromonas sp. ASW11-36 isolated from intertidal sand.</title>
        <authorList>
            <person name="Li Y."/>
        </authorList>
    </citation>
    <scope>NUCLEOTIDE SEQUENCE [LARGE SCALE GENOMIC DNA]</scope>
    <source>
        <strain evidence="9 10">ASW11-36</strain>
    </source>
</reference>
<dbReference type="Pfam" id="PF01713">
    <property type="entry name" value="Smr"/>
    <property type="match status" value="1"/>
</dbReference>
<evidence type="ECO:0000256" key="6">
    <source>
        <dbReference type="HAMAP-Rule" id="MF_01042"/>
    </source>
</evidence>
<name>A0ABT7SV18_9ALTE</name>
<evidence type="ECO:0000256" key="7">
    <source>
        <dbReference type="SAM" id="MobiDB-lite"/>
    </source>
</evidence>
<evidence type="ECO:0000256" key="4">
    <source>
        <dbReference type="ARBA" id="ARBA00022801"/>
    </source>
</evidence>
<dbReference type="NCBIfam" id="NF003432">
    <property type="entry name" value="PRK04946.1"/>
    <property type="match status" value="1"/>
</dbReference>
<keyword evidence="5 6" id="KW-0694">RNA-binding</keyword>
<comment type="caution">
    <text evidence="9">The sequence shown here is derived from an EMBL/GenBank/DDBJ whole genome shotgun (WGS) entry which is preliminary data.</text>
</comment>
<sequence length="187" mass="21018">MSNKDESNEFRQALGDVKPLAPNDKVNLTRKDQHADARKQRRRDIAADNRNAQQANAYFAFSDAYEAHFDTNGPLKYVAQSTYSDELKRLRRGDYDPELILDLHGMNRANAKAEIAALLHAAKRQHFRCVCIVHGIGSGVLKLQVPNWLVQHPDVLAFHQAPLEWGGNGALLVLLRHADPKLGESFD</sequence>
<dbReference type="InterPro" id="IPR002625">
    <property type="entry name" value="Smr_dom"/>
</dbReference>
<accession>A0ABT7SV18</accession>
<feature type="domain" description="Smr" evidence="8">
    <location>
        <begin position="101"/>
        <end position="176"/>
    </location>
</feature>
<dbReference type="PANTHER" id="PTHR35562">
    <property type="entry name" value="DNA ENDONUCLEASE SMRA-RELATED"/>
    <property type="match status" value="1"/>
</dbReference>
<dbReference type="RefSeq" id="WP_289364251.1">
    <property type="nucleotide sequence ID" value="NZ_JAUCBP010000006.1"/>
</dbReference>
<evidence type="ECO:0000313" key="10">
    <source>
        <dbReference type="Proteomes" id="UP001234343"/>
    </source>
</evidence>
<keyword evidence="3 6" id="KW-0255">Endonuclease</keyword>
<dbReference type="PROSITE" id="PS50828">
    <property type="entry name" value="SMR"/>
    <property type="match status" value="1"/>
</dbReference>
<evidence type="ECO:0000256" key="3">
    <source>
        <dbReference type="ARBA" id="ARBA00022759"/>
    </source>
</evidence>
<dbReference type="SMART" id="SM00463">
    <property type="entry name" value="SMR"/>
    <property type="match status" value="1"/>
</dbReference>
<dbReference type="PANTHER" id="PTHR35562:SF1">
    <property type="entry name" value="UPF0115 PROTEIN YFCN"/>
    <property type="match status" value="1"/>
</dbReference>
<dbReference type="InterPro" id="IPR036063">
    <property type="entry name" value="Smr_dom_sf"/>
</dbReference>
<dbReference type="EC" id="3.1.-.-" evidence="6"/>
<dbReference type="Proteomes" id="UP001234343">
    <property type="component" value="Unassembled WGS sequence"/>
</dbReference>
<evidence type="ECO:0000256" key="5">
    <source>
        <dbReference type="ARBA" id="ARBA00022884"/>
    </source>
</evidence>
<dbReference type="Gene3D" id="3.30.1370.110">
    <property type="match status" value="1"/>
</dbReference>
<comment type="subunit">
    <text evidence="6">Associates with collided ribosomes, but not with correctly translating polysomes.</text>
</comment>
<dbReference type="EMBL" id="JAUCBP010000006">
    <property type="protein sequence ID" value="MDM7860036.1"/>
    <property type="molecule type" value="Genomic_DNA"/>
</dbReference>
<evidence type="ECO:0000256" key="1">
    <source>
        <dbReference type="ARBA" id="ARBA00022722"/>
    </source>
</evidence>
<evidence type="ECO:0000256" key="2">
    <source>
        <dbReference type="ARBA" id="ARBA00022730"/>
    </source>
</evidence>
<proteinExistence type="inferred from homology"/>
<keyword evidence="10" id="KW-1185">Reference proteome</keyword>
<keyword evidence="1 6" id="KW-0540">Nuclease</keyword>